<feature type="transmembrane region" description="Helical" evidence="1">
    <location>
        <begin position="6"/>
        <end position="24"/>
    </location>
</feature>
<reference evidence="2 3" key="1">
    <citation type="submission" date="2016-10" db="EMBL/GenBank/DDBJ databases">
        <title>Draft Genome Sequence of Rhizobacteria Flavobacterium johnsoniae CI04.</title>
        <authorList>
            <person name="Bravo J.I."/>
            <person name="Lozano G.L."/>
            <person name="Handelsman J."/>
        </authorList>
    </citation>
    <scope>NUCLEOTIDE SEQUENCE [LARGE SCALE GENOMIC DNA]</scope>
    <source>
        <strain evidence="2 3">CI04</strain>
    </source>
</reference>
<proteinExistence type="predicted"/>
<keyword evidence="3" id="KW-1185">Reference proteome</keyword>
<evidence type="ECO:0000313" key="2">
    <source>
        <dbReference type="EMBL" id="OIV42324.1"/>
    </source>
</evidence>
<organism evidence="2 3">
    <name type="scientific">Flavobacterium johnsoniae</name>
    <name type="common">Cytophaga johnsonae</name>
    <dbReference type="NCBI Taxonomy" id="986"/>
    <lineage>
        <taxon>Bacteria</taxon>
        <taxon>Pseudomonadati</taxon>
        <taxon>Bacteroidota</taxon>
        <taxon>Flavobacteriia</taxon>
        <taxon>Flavobacteriales</taxon>
        <taxon>Flavobacteriaceae</taxon>
        <taxon>Flavobacterium</taxon>
    </lineage>
</organism>
<evidence type="ECO:0000313" key="3">
    <source>
        <dbReference type="Proteomes" id="UP000182826"/>
    </source>
</evidence>
<feature type="transmembrane region" description="Helical" evidence="1">
    <location>
        <begin position="110"/>
        <end position="130"/>
    </location>
</feature>
<evidence type="ECO:0000256" key="1">
    <source>
        <dbReference type="SAM" id="Phobius"/>
    </source>
</evidence>
<sequence length="143" mass="16716">MEDLNTAIKFAFLIILVISPILLLNKLYKRDLKMLFISYLITSIAITFSLVLIMAWWSHFSIELLLSHYGYDSNLLTEAERLKNVTAENLDRVKTLDSSRMGIGWPLKAILFYIFYSPYLLIVYFGCYFYRKSKLSKQTNGTF</sequence>
<dbReference type="OrthoDB" id="1493979at2"/>
<accession>A0A1J7CL60</accession>
<keyword evidence="1" id="KW-1133">Transmembrane helix</keyword>
<feature type="transmembrane region" description="Helical" evidence="1">
    <location>
        <begin position="36"/>
        <end position="57"/>
    </location>
</feature>
<gene>
    <name evidence="2" type="ORF">BKM63_05450</name>
</gene>
<keyword evidence="1" id="KW-0472">Membrane</keyword>
<name>A0A1J7CL60_FLAJO</name>
<dbReference type="Proteomes" id="UP000182826">
    <property type="component" value="Unassembled WGS sequence"/>
</dbReference>
<dbReference type="AlphaFoldDB" id="A0A1J7CL60"/>
<comment type="caution">
    <text evidence="2">The sequence shown here is derived from an EMBL/GenBank/DDBJ whole genome shotgun (WGS) entry which is preliminary data.</text>
</comment>
<dbReference type="EMBL" id="MLFK01000005">
    <property type="protein sequence ID" value="OIV42324.1"/>
    <property type="molecule type" value="Genomic_DNA"/>
</dbReference>
<dbReference type="RefSeq" id="WP_071635627.1">
    <property type="nucleotide sequence ID" value="NZ_MLFK01000005.1"/>
</dbReference>
<keyword evidence="1" id="KW-0812">Transmembrane</keyword>
<protein>
    <submittedName>
        <fullName evidence="2">Uncharacterized protein</fullName>
    </submittedName>
</protein>